<name>A0A2A6B2Q6_PRIPA</name>
<keyword evidence="2" id="KW-1185">Reference proteome</keyword>
<accession>A0A2A6B2Q6</accession>
<evidence type="ECO:0000313" key="1">
    <source>
        <dbReference type="EnsemblMetazoa" id="PPA46270.1"/>
    </source>
</evidence>
<gene>
    <name evidence="1" type="primary">WBGene00284639</name>
</gene>
<organism evidence="1 2">
    <name type="scientific">Pristionchus pacificus</name>
    <name type="common">Parasitic nematode worm</name>
    <dbReference type="NCBI Taxonomy" id="54126"/>
    <lineage>
        <taxon>Eukaryota</taxon>
        <taxon>Metazoa</taxon>
        <taxon>Ecdysozoa</taxon>
        <taxon>Nematoda</taxon>
        <taxon>Chromadorea</taxon>
        <taxon>Rhabditida</taxon>
        <taxon>Rhabditina</taxon>
        <taxon>Diplogasteromorpha</taxon>
        <taxon>Diplogasteroidea</taxon>
        <taxon>Neodiplogasteridae</taxon>
        <taxon>Pristionchus</taxon>
    </lineage>
</organism>
<proteinExistence type="predicted"/>
<accession>A0A8R1V2F4</accession>
<dbReference type="Proteomes" id="UP000005239">
    <property type="component" value="Unassembled WGS sequence"/>
</dbReference>
<evidence type="ECO:0000313" key="2">
    <source>
        <dbReference type="Proteomes" id="UP000005239"/>
    </source>
</evidence>
<dbReference type="EnsemblMetazoa" id="PPA46270.1">
    <property type="protein sequence ID" value="PPA46270.1"/>
    <property type="gene ID" value="WBGene00284639"/>
</dbReference>
<sequence length="168" mass="18635">MWYSIGDLRESGGLDDLLDELSQSSLSIIISAIEQLALSRHPLSKKKLKIDLLLVKQHLELDHKGLGLLSETTNLRVAVVELGLIVQLHSEVVHLGLQLLQLVLLVFLLECRRLEANEEDILILPFVFVRGEFAALATAIYLDLLHGSLVPRLHVLAVDVGHLKFVSG</sequence>
<reference evidence="2" key="1">
    <citation type="journal article" date="2008" name="Nat. Genet.">
        <title>The Pristionchus pacificus genome provides a unique perspective on nematode lifestyle and parasitism.</title>
        <authorList>
            <person name="Dieterich C."/>
            <person name="Clifton S.W."/>
            <person name="Schuster L.N."/>
            <person name="Chinwalla A."/>
            <person name="Delehaunty K."/>
            <person name="Dinkelacker I."/>
            <person name="Fulton L."/>
            <person name="Fulton R."/>
            <person name="Godfrey J."/>
            <person name="Minx P."/>
            <person name="Mitreva M."/>
            <person name="Roeseler W."/>
            <person name="Tian H."/>
            <person name="Witte H."/>
            <person name="Yang S.P."/>
            <person name="Wilson R.K."/>
            <person name="Sommer R.J."/>
        </authorList>
    </citation>
    <scope>NUCLEOTIDE SEQUENCE [LARGE SCALE GENOMIC DNA]</scope>
    <source>
        <strain evidence="2">PS312</strain>
    </source>
</reference>
<reference evidence="1" key="2">
    <citation type="submission" date="2022-06" db="UniProtKB">
        <authorList>
            <consortium name="EnsemblMetazoa"/>
        </authorList>
    </citation>
    <scope>IDENTIFICATION</scope>
    <source>
        <strain evidence="1">PS312</strain>
    </source>
</reference>
<protein>
    <submittedName>
        <fullName evidence="1">Uncharacterized protein</fullName>
    </submittedName>
</protein>
<dbReference type="AlphaFoldDB" id="A0A2A6B2Q6"/>